<feature type="compositionally biased region" description="Low complexity" evidence="1">
    <location>
        <begin position="192"/>
        <end position="204"/>
    </location>
</feature>
<name>A0AAV8YL49_9CUCU</name>
<feature type="compositionally biased region" description="Basic and acidic residues" evidence="1">
    <location>
        <begin position="72"/>
        <end position="95"/>
    </location>
</feature>
<evidence type="ECO:0000256" key="1">
    <source>
        <dbReference type="SAM" id="MobiDB-lite"/>
    </source>
</evidence>
<protein>
    <submittedName>
        <fullName evidence="2">Uncharacterized protein</fullName>
    </submittedName>
</protein>
<feature type="region of interest" description="Disordered" evidence="1">
    <location>
        <begin position="266"/>
        <end position="290"/>
    </location>
</feature>
<accession>A0AAV8YL49</accession>
<feature type="compositionally biased region" description="Basic and acidic residues" evidence="1">
    <location>
        <begin position="112"/>
        <end position="140"/>
    </location>
</feature>
<evidence type="ECO:0000313" key="3">
    <source>
        <dbReference type="Proteomes" id="UP001162162"/>
    </source>
</evidence>
<dbReference type="Proteomes" id="UP001162162">
    <property type="component" value="Unassembled WGS sequence"/>
</dbReference>
<keyword evidence="3" id="KW-1185">Reference proteome</keyword>
<sequence length="290" mass="32972">MKEGARSPRSEEKKDLFDKLVEQANVNKLISFRVTDDNKLKIERRNSPLMNRDRGRERNEPGPGHSRSAFHPAHDRPSGKGGEEERRPHASERRARPYGSDQSPYASTRQRTTRERQHGDYSREGDRYHSEEFRRREALHGSHSSRHHSDYVRGRETRAGHISSAPHLSGSVRLHSLRSSNVADSSNKRSTSHLTHSSSASGATVRQSSGPYAKRNTKMSPEKQDALLNSLKDKVLDKPSSKDRRKGNDEGEYSWIERMNQCIDKDLLTPSNASTPQFIPSVPSPRNDYK</sequence>
<evidence type="ECO:0000313" key="2">
    <source>
        <dbReference type="EMBL" id="KAJ8951312.1"/>
    </source>
</evidence>
<reference evidence="2" key="1">
    <citation type="journal article" date="2023" name="Insect Mol. Biol.">
        <title>Genome sequencing provides insights into the evolution of gene families encoding plant cell wall-degrading enzymes in longhorned beetles.</title>
        <authorList>
            <person name="Shin N.R."/>
            <person name="Okamura Y."/>
            <person name="Kirsch R."/>
            <person name="Pauchet Y."/>
        </authorList>
    </citation>
    <scope>NUCLEOTIDE SEQUENCE</scope>
    <source>
        <strain evidence="2">AMC_N1</strain>
    </source>
</reference>
<feature type="compositionally biased region" description="Basic and acidic residues" evidence="1">
    <location>
        <begin position="220"/>
        <end position="249"/>
    </location>
</feature>
<dbReference type="EMBL" id="JAPWTK010000087">
    <property type="protein sequence ID" value="KAJ8951312.1"/>
    <property type="molecule type" value="Genomic_DNA"/>
</dbReference>
<feature type="region of interest" description="Disordered" evidence="1">
    <location>
        <begin position="34"/>
        <end position="254"/>
    </location>
</feature>
<proteinExistence type="predicted"/>
<gene>
    <name evidence="2" type="ORF">NQ318_008216</name>
</gene>
<feature type="compositionally biased region" description="Basic and acidic residues" evidence="1">
    <location>
        <begin position="147"/>
        <end position="159"/>
    </location>
</feature>
<comment type="caution">
    <text evidence="2">The sequence shown here is derived from an EMBL/GenBank/DDBJ whole genome shotgun (WGS) entry which is preliminary data.</text>
</comment>
<feature type="compositionally biased region" description="Basic and acidic residues" evidence="1">
    <location>
        <begin position="34"/>
        <end position="60"/>
    </location>
</feature>
<feature type="compositionally biased region" description="Polar residues" evidence="1">
    <location>
        <begin position="177"/>
        <end position="189"/>
    </location>
</feature>
<dbReference type="AlphaFoldDB" id="A0AAV8YL49"/>
<feature type="compositionally biased region" description="Polar residues" evidence="1">
    <location>
        <begin position="269"/>
        <end position="278"/>
    </location>
</feature>
<organism evidence="2 3">
    <name type="scientific">Aromia moschata</name>
    <dbReference type="NCBI Taxonomy" id="1265417"/>
    <lineage>
        <taxon>Eukaryota</taxon>
        <taxon>Metazoa</taxon>
        <taxon>Ecdysozoa</taxon>
        <taxon>Arthropoda</taxon>
        <taxon>Hexapoda</taxon>
        <taxon>Insecta</taxon>
        <taxon>Pterygota</taxon>
        <taxon>Neoptera</taxon>
        <taxon>Endopterygota</taxon>
        <taxon>Coleoptera</taxon>
        <taxon>Polyphaga</taxon>
        <taxon>Cucujiformia</taxon>
        <taxon>Chrysomeloidea</taxon>
        <taxon>Cerambycidae</taxon>
        <taxon>Cerambycinae</taxon>
        <taxon>Callichromatini</taxon>
        <taxon>Aromia</taxon>
    </lineage>
</organism>
<feature type="compositionally biased region" description="Polar residues" evidence="1">
    <location>
        <begin position="100"/>
        <end position="110"/>
    </location>
</feature>